<dbReference type="Proteomes" id="UP000659654">
    <property type="component" value="Unassembled WGS sequence"/>
</dbReference>
<sequence length="298" mass="33717">MSLLAPAHHFTTSQPHYTPPKSNSPTQYTWQDGSLFSPKVQQQREIEAQLVDYIQKQCHVVDSNSPRSRLSNLSSYPQGQLIFDLLAGRAGHSMAPKVSPDLSRPYWSHSNSYVTPIGEPSLKTLAREMESMRTPRHGDFKHSSRSMGPGKTLLGSATSTRSSSGRAPSPNCRVTDDERERMKAEQRLYDKVKTVLCTQYMKIGRCDYGRNCRFAHGYAELRLRKVPANYKTVLCQNFERDGFCRYGKRCQFIHRNGDNAEQGDVDFTQVDDAVVITSESAKKGKYPCIGSFHRSNLR</sequence>
<dbReference type="PROSITE" id="PS50103">
    <property type="entry name" value="ZF_C3H1"/>
    <property type="match status" value="2"/>
</dbReference>
<dbReference type="AlphaFoldDB" id="A0A1I7RUR1"/>
<dbReference type="InterPro" id="IPR036855">
    <property type="entry name" value="Znf_CCCH_sf"/>
</dbReference>
<accession>A0A1I7RUR1</accession>
<dbReference type="WBParaSite" id="BXY_0447100.1">
    <property type="protein sequence ID" value="BXY_0447100.1"/>
    <property type="gene ID" value="BXY_0447100"/>
</dbReference>
<dbReference type="PANTHER" id="PTHR12547:SF18">
    <property type="entry name" value="PROTEIN TIS11"/>
    <property type="match status" value="1"/>
</dbReference>
<gene>
    <name evidence="8" type="ORF">BXYJ_LOCUS8471</name>
</gene>
<dbReference type="FunFam" id="4.10.1000.10:FF:000001">
    <property type="entry name" value="zinc finger CCCH domain-containing protein 15-like"/>
    <property type="match status" value="1"/>
</dbReference>
<evidence type="ECO:0000256" key="5">
    <source>
        <dbReference type="PROSITE-ProRule" id="PRU00723"/>
    </source>
</evidence>
<dbReference type="Proteomes" id="UP000582659">
    <property type="component" value="Unassembled WGS sequence"/>
</dbReference>
<name>A0A1I7RUR1_BURXY</name>
<dbReference type="InterPro" id="IPR000571">
    <property type="entry name" value="Znf_CCCH"/>
</dbReference>
<feature type="region of interest" description="Disordered" evidence="6">
    <location>
        <begin position="1"/>
        <end position="32"/>
    </location>
</feature>
<organism evidence="9 11">
    <name type="scientific">Bursaphelenchus xylophilus</name>
    <name type="common">Pinewood nematode worm</name>
    <name type="synonym">Aphelenchoides xylophilus</name>
    <dbReference type="NCBI Taxonomy" id="6326"/>
    <lineage>
        <taxon>Eukaryota</taxon>
        <taxon>Metazoa</taxon>
        <taxon>Ecdysozoa</taxon>
        <taxon>Nematoda</taxon>
        <taxon>Chromadorea</taxon>
        <taxon>Rhabditida</taxon>
        <taxon>Tylenchina</taxon>
        <taxon>Tylenchomorpha</taxon>
        <taxon>Aphelenchoidea</taxon>
        <taxon>Aphelenchoididae</taxon>
        <taxon>Bursaphelenchus</taxon>
    </lineage>
</organism>
<feature type="zinc finger region" description="C3H1-type" evidence="5">
    <location>
        <begin position="229"/>
        <end position="257"/>
    </location>
</feature>
<dbReference type="GO" id="GO:0080090">
    <property type="term" value="P:regulation of primary metabolic process"/>
    <property type="evidence" value="ECO:0007669"/>
    <property type="project" value="UniProtKB-ARBA"/>
</dbReference>
<protein>
    <submittedName>
        <fullName evidence="8">(pine wood nematode) hypothetical protein</fullName>
    </submittedName>
</protein>
<dbReference type="FunFam" id="4.10.1000.10:FF:000018">
    <property type="entry name" value="Zinc finger protein"/>
    <property type="match status" value="1"/>
</dbReference>
<dbReference type="PANTHER" id="PTHR12547">
    <property type="entry name" value="CCCH ZINC FINGER/TIS11-RELATED"/>
    <property type="match status" value="1"/>
</dbReference>
<dbReference type="GO" id="GO:0008270">
    <property type="term" value="F:zinc ion binding"/>
    <property type="evidence" value="ECO:0007669"/>
    <property type="project" value="UniProtKB-KW"/>
</dbReference>
<dbReference type="GO" id="GO:0030154">
    <property type="term" value="P:cell differentiation"/>
    <property type="evidence" value="ECO:0007669"/>
    <property type="project" value="UniProtKB-ARBA"/>
</dbReference>
<keyword evidence="2" id="KW-0677">Repeat</keyword>
<evidence type="ECO:0000256" key="1">
    <source>
        <dbReference type="ARBA" id="ARBA00022723"/>
    </source>
</evidence>
<evidence type="ECO:0000256" key="6">
    <source>
        <dbReference type="SAM" id="MobiDB-lite"/>
    </source>
</evidence>
<dbReference type="EMBL" id="CAJFDI010000004">
    <property type="protein sequence ID" value="CAD5225292.1"/>
    <property type="molecule type" value="Genomic_DNA"/>
</dbReference>
<feature type="domain" description="C3H1-type" evidence="7">
    <location>
        <begin position="191"/>
        <end position="219"/>
    </location>
</feature>
<feature type="zinc finger region" description="C3H1-type" evidence="5">
    <location>
        <begin position="191"/>
        <end position="219"/>
    </location>
</feature>
<dbReference type="OrthoDB" id="410307at2759"/>
<reference evidence="11" key="1">
    <citation type="submission" date="2016-11" db="UniProtKB">
        <authorList>
            <consortium name="WormBaseParasite"/>
        </authorList>
    </citation>
    <scope>IDENTIFICATION</scope>
</reference>
<feature type="compositionally biased region" description="Low complexity" evidence="6">
    <location>
        <begin position="153"/>
        <end position="170"/>
    </location>
</feature>
<keyword evidence="10" id="KW-1185">Reference proteome</keyword>
<dbReference type="GO" id="GO:0043186">
    <property type="term" value="C:P granule"/>
    <property type="evidence" value="ECO:0007669"/>
    <property type="project" value="UniProtKB-ARBA"/>
</dbReference>
<dbReference type="InterPro" id="IPR045877">
    <property type="entry name" value="ZFP36-like"/>
</dbReference>
<evidence type="ECO:0000259" key="7">
    <source>
        <dbReference type="PROSITE" id="PS50103"/>
    </source>
</evidence>
<keyword evidence="3 5" id="KW-0863">Zinc-finger</keyword>
<reference evidence="8" key="2">
    <citation type="submission" date="2020-09" db="EMBL/GenBank/DDBJ databases">
        <authorList>
            <person name="Kikuchi T."/>
        </authorList>
    </citation>
    <scope>NUCLEOTIDE SEQUENCE</scope>
    <source>
        <strain evidence="8">Ka4C1</strain>
    </source>
</reference>
<dbReference type="SUPFAM" id="SSF90229">
    <property type="entry name" value="CCCH zinc finger"/>
    <property type="match status" value="2"/>
</dbReference>
<evidence type="ECO:0000256" key="2">
    <source>
        <dbReference type="ARBA" id="ARBA00022737"/>
    </source>
</evidence>
<dbReference type="eggNOG" id="KOG1677">
    <property type="taxonomic scope" value="Eukaryota"/>
</dbReference>
<feature type="region of interest" description="Disordered" evidence="6">
    <location>
        <begin position="134"/>
        <end position="179"/>
    </location>
</feature>
<dbReference type="SMART" id="SM00356">
    <property type="entry name" value="ZnF_C3H1"/>
    <property type="match status" value="2"/>
</dbReference>
<keyword evidence="1 5" id="KW-0479">Metal-binding</keyword>
<dbReference type="EMBL" id="CAJFCV020000004">
    <property type="protein sequence ID" value="CAG9114340.1"/>
    <property type="molecule type" value="Genomic_DNA"/>
</dbReference>
<evidence type="ECO:0000313" key="9">
    <source>
        <dbReference type="Proteomes" id="UP000095284"/>
    </source>
</evidence>
<keyword evidence="4 5" id="KW-0862">Zinc</keyword>
<evidence type="ECO:0000256" key="3">
    <source>
        <dbReference type="ARBA" id="ARBA00022771"/>
    </source>
</evidence>
<dbReference type="GO" id="GO:0003730">
    <property type="term" value="F:mRNA 3'-UTR binding"/>
    <property type="evidence" value="ECO:0007669"/>
    <property type="project" value="TreeGrafter"/>
</dbReference>
<evidence type="ECO:0000313" key="11">
    <source>
        <dbReference type="WBParaSite" id="BXY_0447100.1"/>
    </source>
</evidence>
<dbReference type="Pfam" id="PF00642">
    <property type="entry name" value="zf-CCCH"/>
    <property type="match status" value="2"/>
</dbReference>
<dbReference type="GO" id="GO:0005829">
    <property type="term" value="C:cytosol"/>
    <property type="evidence" value="ECO:0007669"/>
    <property type="project" value="TreeGrafter"/>
</dbReference>
<dbReference type="GO" id="GO:0010468">
    <property type="term" value="P:regulation of gene expression"/>
    <property type="evidence" value="ECO:0007669"/>
    <property type="project" value="UniProtKB-ARBA"/>
</dbReference>
<evidence type="ECO:0000313" key="10">
    <source>
        <dbReference type="Proteomes" id="UP000659654"/>
    </source>
</evidence>
<evidence type="ECO:0000313" key="8">
    <source>
        <dbReference type="EMBL" id="CAD5225292.1"/>
    </source>
</evidence>
<proteinExistence type="predicted"/>
<dbReference type="Proteomes" id="UP000095284">
    <property type="component" value="Unplaced"/>
</dbReference>
<evidence type="ECO:0000256" key="4">
    <source>
        <dbReference type="ARBA" id="ARBA00022833"/>
    </source>
</evidence>
<feature type="compositionally biased region" description="Polar residues" evidence="6">
    <location>
        <begin position="10"/>
        <end position="32"/>
    </location>
</feature>
<feature type="domain" description="C3H1-type" evidence="7">
    <location>
        <begin position="229"/>
        <end position="257"/>
    </location>
</feature>
<dbReference type="Gene3D" id="4.10.1000.10">
    <property type="entry name" value="Zinc finger, CCCH-type"/>
    <property type="match status" value="2"/>
</dbReference>